<dbReference type="RefSeq" id="WP_071864056.1">
    <property type="nucleotide sequence ID" value="NZ_JBHLVQ010000033.1"/>
</dbReference>
<dbReference type="STRING" id="317010.RU96_GL001518"/>
<evidence type="ECO:0000256" key="14">
    <source>
        <dbReference type="PIRSR" id="PIRSR606262-3"/>
    </source>
</evidence>
<feature type="binding site" evidence="14">
    <location>
        <position position="87"/>
    </location>
    <ligand>
        <name>Zn(2+)</name>
        <dbReference type="ChEBI" id="CHEBI:29105"/>
        <note>catalytic</note>
    </ligand>
</feature>
<dbReference type="GO" id="GO:0072527">
    <property type="term" value="P:pyrimidine-containing compound metabolic process"/>
    <property type="evidence" value="ECO:0007669"/>
    <property type="project" value="UniProtKB-ARBA"/>
</dbReference>
<dbReference type="EC" id="3.5.4.5" evidence="4 15"/>
<dbReference type="NCBIfam" id="NF004064">
    <property type="entry name" value="PRK05578.1"/>
    <property type="match status" value="1"/>
</dbReference>
<proteinExistence type="inferred from homology"/>
<comment type="catalytic activity">
    <reaction evidence="10 15">
        <text>2'-deoxycytidine + H2O + H(+) = 2'-deoxyuridine + NH4(+)</text>
        <dbReference type="Rhea" id="RHEA:13433"/>
        <dbReference type="ChEBI" id="CHEBI:15377"/>
        <dbReference type="ChEBI" id="CHEBI:15378"/>
        <dbReference type="ChEBI" id="CHEBI:15698"/>
        <dbReference type="ChEBI" id="CHEBI:16450"/>
        <dbReference type="ChEBI" id="CHEBI:28938"/>
        <dbReference type="EC" id="3.5.4.5"/>
    </reaction>
</comment>
<dbReference type="NCBIfam" id="TIGR01354">
    <property type="entry name" value="cyt_deam_tetra"/>
    <property type="match status" value="1"/>
</dbReference>
<comment type="function">
    <text evidence="2 15">This enzyme scavenges exogenous and endogenous cytidine and 2'-deoxycytidine for UMP synthesis.</text>
</comment>
<keyword evidence="7 15" id="KW-0378">Hydrolase</keyword>
<comment type="caution">
    <text evidence="17">The sequence shown here is derived from an EMBL/GenBank/DDBJ whole genome shotgun (WGS) entry which is preliminary data.</text>
</comment>
<dbReference type="CDD" id="cd01283">
    <property type="entry name" value="cytidine_deaminase"/>
    <property type="match status" value="1"/>
</dbReference>
<name>A0A1L8R8C9_9ENTE</name>
<dbReference type="SUPFAM" id="SSF53927">
    <property type="entry name" value="Cytidine deaminase-like"/>
    <property type="match status" value="1"/>
</dbReference>
<evidence type="ECO:0000256" key="1">
    <source>
        <dbReference type="ARBA" id="ARBA00001947"/>
    </source>
</evidence>
<evidence type="ECO:0000256" key="7">
    <source>
        <dbReference type="ARBA" id="ARBA00022801"/>
    </source>
</evidence>
<evidence type="ECO:0000256" key="8">
    <source>
        <dbReference type="ARBA" id="ARBA00022833"/>
    </source>
</evidence>
<evidence type="ECO:0000313" key="17">
    <source>
        <dbReference type="EMBL" id="OJG16021.1"/>
    </source>
</evidence>
<evidence type="ECO:0000256" key="3">
    <source>
        <dbReference type="ARBA" id="ARBA00006576"/>
    </source>
</evidence>
<dbReference type="OrthoDB" id="9795347at2"/>
<accession>A0A1L8R8C9</accession>
<dbReference type="PROSITE" id="PS51747">
    <property type="entry name" value="CYT_DCMP_DEAMINASES_2"/>
    <property type="match status" value="1"/>
</dbReference>
<evidence type="ECO:0000256" key="6">
    <source>
        <dbReference type="ARBA" id="ARBA00022723"/>
    </source>
</evidence>
<dbReference type="GO" id="GO:0008270">
    <property type="term" value="F:zinc ion binding"/>
    <property type="evidence" value="ECO:0007669"/>
    <property type="project" value="UniProtKB-UniRule"/>
</dbReference>
<dbReference type="InterPro" id="IPR016193">
    <property type="entry name" value="Cytidine_deaminase-like"/>
</dbReference>
<comment type="cofactor">
    <cofactor evidence="1 14 15">
        <name>Zn(2+)</name>
        <dbReference type="ChEBI" id="CHEBI:29105"/>
    </cofactor>
</comment>
<dbReference type="PANTHER" id="PTHR11644">
    <property type="entry name" value="CYTIDINE DEAMINASE"/>
    <property type="match status" value="1"/>
</dbReference>
<dbReference type="Pfam" id="PF00383">
    <property type="entry name" value="dCMP_cyt_deam_1"/>
    <property type="match status" value="1"/>
</dbReference>
<evidence type="ECO:0000256" key="2">
    <source>
        <dbReference type="ARBA" id="ARBA00003949"/>
    </source>
</evidence>
<organism evidence="17 18">
    <name type="scientific">Enterococcus canintestini</name>
    <dbReference type="NCBI Taxonomy" id="317010"/>
    <lineage>
        <taxon>Bacteria</taxon>
        <taxon>Bacillati</taxon>
        <taxon>Bacillota</taxon>
        <taxon>Bacilli</taxon>
        <taxon>Lactobacillales</taxon>
        <taxon>Enterococcaceae</taxon>
        <taxon>Enterococcus</taxon>
    </lineage>
</organism>
<keyword evidence="6 14" id="KW-0479">Metal-binding</keyword>
<dbReference type="AlphaFoldDB" id="A0A1L8R8C9"/>
<evidence type="ECO:0000256" key="4">
    <source>
        <dbReference type="ARBA" id="ARBA00012783"/>
    </source>
</evidence>
<dbReference type="InterPro" id="IPR002125">
    <property type="entry name" value="CMP_dCMP_dom"/>
</dbReference>
<feature type="active site" description="Proton donor" evidence="12">
    <location>
        <position position="56"/>
    </location>
</feature>
<dbReference type="FunFam" id="3.40.140.10:FF:000008">
    <property type="entry name" value="Cytidine deaminase"/>
    <property type="match status" value="1"/>
</dbReference>
<keyword evidence="8 14" id="KW-0862">Zinc</keyword>
<dbReference type="InterPro" id="IPR006262">
    <property type="entry name" value="Cyt_deam_tetra"/>
</dbReference>
<evidence type="ECO:0000256" key="5">
    <source>
        <dbReference type="ARBA" id="ARBA00018266"/>
    </source>
</evidence>
<evidence type="ECO:0000256" key="10">
    <source>
        <dbReference type="ARBA" id="ARBA00049252"/>
    </source>
</evidence>
<dbReference type="GO" id="GO:0005829">
    <property type="term" value="C:cytosol"/>
    <property type="evidence" value="ECO:0007669"/>
    <property type="project" value="TreeGrafter"/>
</dbReference>
<feature type="binding site" evidence="13">
    <location>
        <begin position="43"/>
        <end position="49"/>
    </location>
    <ligand>
        <name>substrate</name>
    </ligand>
</feature>
<gene>
    <name evidence="17" type="ORF">RU96_GL001518</name>
</gene>
<dbReference type="EMBL" id="JXKG01000003">
    <property type="protein sequence ID" value="OJG16021.1"/>
    <property type="molecule type" value="Genomic_DNA"/>
</dbReference>
<dbReference type="GO" id="GO:0004126">
    <property type="term" value="F:cytidine deaminase activity"/>
    <property type="evidence" value="ECO:0007669"/>
    <property type="project" value="UniProtKB-UniRule"/>
</dbReference>
<dbReference type="Gene3D" id="3.40.140.10">
    <property type="entry name" value="Cytidine Deaminase, domain 2"/>
    <property type="match status" value="1"/>
</dbReference>
<evidence type="ECO:0000256" key="15">
    <source>
        <dbReference type="RuleBase" id="RU364006"/>
    </source>
</evidence>
<evidence type="ECO:0000259" key="16">
    <source>
        <dbReference type="PROSITE" id="PS51747"/>
    </source>
</evidence>
<dbReference type="Proteomes" id="UP000182835">
    <property type="component" value="Unassembled WGS sequence"/>
</dbReference>
<sequence length="132" mass="14329">MKAKEEWIEVATDALTKAYVPYSHFPVGACLVTKQGKVYQGLNIENASYGLANCAERTAFFKAVSEGERGFSHLVVAGNTPEPISPCGACRQVMAEFCPPDMPVTLVGKNGVTKEMTVGELLPYSFTDKDFD</sequence>
<dbReference type="PANTHER" id="PTHR11644:SF2">
    <property type="entry name" value="CYTIDINE DEAMINASE"/>
    <property type="match status" value="1"/>
</dbReference>
<evidence type="ECO:0000256" key="11">
    <source>
        <dbReference type="ARBA" id="ARBA00049558"/>
    </source>
</evidence>
<evidence type="ECO:0000313" key="18">
    <source>
        <dbReference type="Proteomes" id="UP000182835"/>
    </source>
</evidence>
<evidence type="ECO:0000256" key="9">
    <source>
        <dbReference type="ARBA" id="ARBA00032005"/>
    </source>
</evidence>
<dbReference type="InterPro" id="IPR050202">
    <property type="entry name" value="Cyt/Deoxycyt_deaminase"/>
</dbReference>
<reference evidence="17 18" key="1">
    <citation type="submission" date="2014-12" db="EMBL/GenBank/DDBJ databases">
        <title>Draft genome sequences of 29 type strains of Enterococci.</title>
        <authorList>
            <person name="Zhong Z."/>
            <person name="Sun Z."/>
            <person name="Liu W."/>
            <person name="Zhang W."/>
            <person name="Zhang H."/>
        </authorList>
    </citation>
    <scope>NUCLEOTIDE SEQUENCE [LARGE SCALE GENOMIC DNA]</scope>
    <source>
        <strain evidence="17 18">DSM 21207</strain>
    </source>
</reference>
<feature type="binding site" evidence="14">
    <location>
        <position position="54"/>
    </location>
    <ligand>
        <name>Zn(2+)</name>
        <dbReference type="ChEBI" id="CHEBI:29105"/>
        <note>catalytic</note>
    </ligand>
</feature>
<evidence type="ECO:0000256" key="13">
    <source>
        <dbReference type="PIRSR" id="PIRSR606262-2"/>
    </source>
</evidence>
<comment type="catalytic activity">
    <reaction evidence="11 15">
        <text>cytidine + H2O + H(+) = uridine + NH4(+)</text>
        <dbReference type="Rhea" id="RHEA:16069"/>
        <dbReference type="ChEBI" id="CHEBI:15377"/>
        <dbReference type="ChEBI" id="CHEBI:15378"/>
        <dbReference type="ChEBI" id="CHEBI:16704"/>
        <dbReference type="ChEBI" id="CHEBI:17562"/>
        <dbReference type="ChEBI" id="CHEBI:28938"/>
        <dbReference type="EC" id="3.5.4.5"/>
    </reaction>
</comment>
<comment type="similarity">
    <text evidence="3 15">Belongs to the cytidine and deoxycytidylate deaminase family.</text>
</comment>
<dbReference type="GO" id="GO:0055086">
    <property type="term" value="P:nucleobase-containing small molecule metabolic process"/>
    <property type="evidence" value="ECO:0007669"/>
    <property type="project" value="UniProtKB-ARBA"/>
</dbReference>
<feature type="domain" description="CMP/dCMP-type deaminase" evidence="16">
    <location>
        <begin position="2"/>
        <end position="129"/>
    </location>
</feature>
<feature type="binding site" evidence="14">
    <location>
        <position position="90"/>
    </location>
    <ligand>
        <name>Zn(2+)</name>
        <dbReference type="ChEBI" id="CHEBI:29105"/>
        <note>catalytic</note>
    </ligand>
</feature>
<evidence type="ECO:0000256" key="12">
    <source>
        <dbReference type="PIRSR" id="PIRSR606262-1"/>
    </source>
</evidence>
<protein>
    <recommendedName>
        <fullName evidence="5 15">Cytidine deaminase</fullName>
        <ecNumber evidence="4 15">3.5.4.5</ecNumber>
    </recommendedName>
    <alternativeName>
        <fullName evidence="9 15">Cytidine aminohydrolase</fullName>
    </alternativeName>
</protein>